<evidence type="ECO:0000313" key="1">
    <source>
        <dbReference type="EMBL" id="MBJ3812308.1"/>
    </source>
</evidence>
<name>A0ABS0XGF1_9ACTN</name>
<dbReference type="EMBL" id="JAEKOZ010000036">
    <property type="protein sequence ID" value="MBJ3812308.1"/>
    <property type="molecule type" value="Genomic_DNA"/>
</dbReference>
<evidence type="ECO:0000313" key="2">
    <source>
        <dbReference type="Proteomes" id="UP000634780"/>
    </source>
</evidence>
<organism evidence="1 2">
    <name type="scientific">Streptomyces flavofungini</name>
    <dbReference type="NCBI Taxonomy" id="68200"/>
    <lineage>
        <taxon>Bacteria</taxon>
        <taxon>Bacillati</taxon>
        <taxon>Actinomycetota</taxon>
        <taxon>Actinomycetes</taxon>
        <taxon>Kitasatosporales</taxon>
        <taxon>Streptomycetaceae</taxon>
        <taxon>Streptomyces</taxon>
    </lineage>
</organism>
<gene>
    <name evidence="1" type="ORF">JGB26_35380</name>
</gene>
<sequence length="115" mass="12183">MLRLLSRALRRTARLHLATRPFTAGIAALPPTALEALGTNATAAEAIAYNRGRVAAATGIALYRCGHRLPMPDDHLDDAVRALDFPYSVPSSETRAAIRAAIAVLEADPAISVQP</sequence>
<accession>A0ABS0XGF1</accession>
<protein>
    <submittedName>
        <fullName evidence="1">Uncharacterized protein</fullName>
    </submittedName>
</protein>
<dbReference type="Proteomes" id="UP000634780">
    <property type="component" value="Unassembled WGS sequence"/>
</dbReference>
<comment type="caution">
    <text evidence="1">The sequence shown here is derived from an EMBL/GenBank/DDBJ whole genome shotgun (WGS) entry which is preliminary data.</text>
</comment>
<proteinExistence type="predicted"/>
<keyword evidence="2" id="KW-1185">Reference proteome</keyword>
<reference evidence="1 2" key="1">
    <citation type="submission" date="2020-12" db="EMBL/GenBank/DDBJ databases">
        <title>Streptomyces typhae sp. nov., a novel endophytic actinomycete isolated from the root of cattail pollen (Typha angustifolia L.).</title>
        <authorList>
            <person name="Peng C."/>
            <person name="Liu C."/>
        </authorList>
    </citation>
    <scope>NUCLEOTIDE SEQUENCE [LARGE SCALE GENOMIC DNA]</scope>
    <source>
        <strain evidence="1 2">JCM 4753</strain>
    </source>
</reference>